<sequence length="166" mass="18428">MTEYHTDRPDEHHEGEHFADEAAFTHDAPEAAADSAFGERHDTVDGPEAPRSQQEQLGQNLRKAAEDTAYAAVGFVGLMADKAKEFYEDQKKQYAESHPDAEGEQGAKNFINQLREQLDRFIDDVNRGFRDLADRGRASGKDATTTGTHGAEGSDQPNDENKDYTI</sequence>
<reference evidence="3" key="1">
    <citation type="journal article" date="2019" name="Int. J. Syst. Evol. Microbiol.">
        <title>The Global Catalogue of Microorganisms (GCM) 10K type strain sequencing project: providing services to taxonomists for standard genome sequencing and annotation.</title>
        <authorList>
            <consortium name="The Broad Institute Genomics Platform"/>
            <consortium name="The Broad Institute Genome Sequencing Center for Infectious Disease"/>
            <person name="Wu L."/>
            <person name="Ma J."/>
        </authorList>
    </citation>
    <scope>NUCLEOTIDE SEQUENCE [LARGE SCALE GENOMIC DNA]</scope>
    <source>
        <strain evidence="3">JCM 19125</strain>
    </source>
</reference>
<proteinExistence type="predicted"/>
<name>A0ABP9F697_9ACTN</name>
<feature type="region of interest" description="Disordered" evidence="1">
    <location>
        <begin position="1"/>
        <end position="63"/>
    </location>
</feature>
<dbReference type="RefSeq" id="WP_345579504.1">
    <property type="nucleotide sequence ID" value="NZ_BAABLV010000013.1"/>
</dbReference>
<feature type="compositionally biased region" description="Basic and acidic residues" evidence="1">
    <location>
        <begin position="1"/>
        <end position="29"/>
    </location>
</feature>
<evidence type="ECO:0000313" key="3">
    <source>
        <dbReference type="Proteomes" id="UP001501521"/>
    </source>
</evidence>
<gene>
    <name evidence="2" type="ORF">GCM10025789_08620</name>
</gene>
<dbReference type="Proteomes" id="UP001501521">
    <property type="component" value="Unassembled WGS sequence"/>
</dbReference>
<organism evidence="2 3">
    <name type="scientific">Tessaracoccus lubricantis</name>
    <dbReference type="NCBI Taxonomy" id="545543"/>
    <lineage>
        <taxon>Bacteria</taxon>
        <taxon>Bacillati</taxon>
        <taxon>Actinomycetota</taxon>
        <taxon>Actinomycetes</taxon>
        <taxon>Propionibacteriales</taxon>
        <taxon>Propionibacteriaceae</taxon>
        <taxon>Tessaracoccus</taxon>
    </lineage>
</organism>
<accession>A0ABP9F697</accession>
<keyword evidence="3" id="KW-1185">Reference proteome</keyword>
<protein>
    <submittedName>
        <fullName evidence="2">Uncharacterized protein</fullName>
    </submittedName>
</protein>
<comment type="caution">
    <text evidence="2">The sequence shown here is derived from an EMBL/GenBank/DDBJ whole genome shotgun (WGS) entry which is preliminary data.</text>
</comment>
<evidence type="ECO:0000313" key="2">
    <source>
        <dbReference type="EMBL" id="GAA4893687.1"/>
    </source>
</evidence>
<feature type="compositionally biased region" description="Basic and acidic residues" evidence="1">
    <location>
        <begin position="130"/>
        <end position="140"/>
    </location>
</feature>
<feature type="region of interest" description="Disordered" evidence="1">
    <location>
        <begin position="130"/>
        <end position="166"/>
    </location>
</feature>
<evidence type="ECO:0000256" key="1">
    <source>
        <dbReference type="SAM" id="MobiDB-lite"/>
    </source>
</evidence>
<dbReference type="EMBL" id="BAABLV010000013">
    <property type="protein sequence ID" value="GAA4893687.1"/>
    <property type="molecule type" value="Genomic_DNA"/>
</dbReference>